<dbReference type="Pfam" id="PF01418">
    <property type="entry name" value="HTH_6"/>
    <property type="match status" value="1"/>
</dbReference>
<evidence type="ECO:0000259" key="6">
    <source>
        <dbReference type="PROSITE" id="PS51464"/>
    </source>
</evidence>
<gene>
    <name evidence="7" type="ORF">FC50_GL002326</name>
</gene>
<protein>
    <submittedName>
        <fullName evidence="7">Transcription regulator</fullName>
    </submittedName>
</protein>
<evidence type="ECO:0000313" key="7">
    <source>
        <dbReference type="EMBL" id="KRL87505.1"/>
    </source>
</evidence>
<feature type="domain" description="HTH rpiR-type" evidence="5">
    <location>
        <begin position="9"/>
        <end position="85"/>
    </location>
</feature>
<dbReference type="CDD" id="cd05013">
    <property type="entry name" value="SIS_RpiR"/>
    <property type="match status" value="1"/>
</dbReference>
<dbReference type="InterPro" id="IPR009057">
    <property type="entry name" value="Homeodomain-like_sf"/>
</dbReference>
<keyword evidence="3" id="KW-0804">Transcription</keyword>
<dbReference type="GO" id="GO:0097367">
    <property type="term" value="F:carbohydrate derivative binding"/>
    <property type="evidence" value="ECO:0007669"/>
    <property type="project" value="InterPro"/>
</dbReference>
<dbReference type="Gene3D" id="1.10.10.10">
    <property type="entry name" value="Winged helix-like DNA-binding domain superfamily/Winged helix DNA-binding domain"/>
    <property type="match status" value="1"/>
</dbReference>
<dbReference type="PROSITE" id="PS51071">
    <property type="entry name" value="HTH_RPIR"/>
    <property type="match status" value="1"/>
</dbReference>
<dbReference type="PATRIC" id="fig|1423783.4.peg.2380"/>
<dbReference type="PROSITE" id="PS51464">
    <property type="entry name" value="SIS"/>
    <property type="match status" value="1"/>
</dbReference>
<dbReference type="STRING" id="1423783.FC50_GL002326"/>
<evidence type="ECO:0000313" key="8">
    <source>
        <dbReference type="Proteomes" id="UP000051922"/>
    </source>
</evidence>
<dbReference type="Gene3D" id="3.40.50.10490">
    <property type="entry name" value="Glucose-6-phosphate isomerase like protein, domain 1"/>
    <property type="match status" value="1"/>
</dbReference>
<dbReference type="InterPro" id="IPR001347">
    <property type="entry name" value="SIS_dom"/>
</dbReference>
<dbReference type="GO" id="GO:1901135">
    <property type="term" value="P:carbohydrate derivative metabolic process"/>
    <property type="evidence" value="ECO:0007669"/>
    <property type="project" value="InterPro"/>
</dbReference>
<accession>A0A0R1U2F3</accession>
<dbReference type="SUPFAM" id="SSF46689">
    <property type="entry name" value="Homeodomain-like"/>
    <property type="match status" value="1"/>
</dbReference>
<dbReference type="Proteomes" id="UP000051922">
    <property type="component" value="Unassembled WGS sequence"/>
</dbReference>
<dbReference type="InterPro" id="IPR000281">
    <property type="entry name" value="HTH_RpiR"/>
</dbReference>
<dbReference type="InterPro" id="IPR036388">
    <property type="entry name" value="WH-like_DNA-bd_sf"/>
</dbReference>
<evidence type="ECO:0000256" key="2">
    <source>
        <dbReference type="ARBA" id="ARBA00023125"/>
    </source>
</evidence>
<reference evidence="7 8" key="1">
    <citation type="journal article" date="2015" name="Genome Announc.">
        <title>Expanding the biotechnology potential of lactobacilli through comparative genomics of 213 strains and associated genera.</title>
        <authorList>
            <person name="Sun Z."/>
            <person name="Harris H.M."/>
            <person name="McCann A."/>
            <person name="Guo C."/>
            <person name="Argimon S."/>
            <person name="Zhang W."/>
            <person name="Yang X."/>
            <person name="Jeffery I.B."/>
            <person name="Cooney J.C."/>
            <person name="Kagawa T.F."/>
            <person name="Liu W."/>
            <person name="Song Y."/>
            <person name="Salvetti E."/>
            <person name="Wrobel A."/>
            <person name="Rasinkangas P."/>
            <person name="Parkhill J."/>
            <person name="Rea M.C."/>
            <person name="O'Sullivan O."/>
            <person name="Ritari J."/>
            <person name="Douillard F.P."/>
            <person name="Paul Ross R."/>
            <person name="Yang R."/>
            <person name="Briner A.E."/>
            <person name="Felis G.E."/>
            <person name="de Vos W.M."/>
            <person name="Barrangou R."/>
            <person name="Klaenhammer T.R."/>
            <person name="Caufield P.W."/>
            <person name="Cui Y."/>
            <person name="Zhang H."/>
            <person name="O'Toole P.W."/>
        </authorList>
    </citation>
    <scope>NUCLEOTIDE SEQUENCE [LARGE SCALE GENOMIC DNA]</scope>
    <source>
        <strain evidence="7 8">DSM 15945</strain>
    </source>
</reference>
<name>A0A0R1U2F3_9LACO</name>
<keyword evidence="2" id="KW-0238">DNA-binding</keyword>
<evidence type="ECO:0000256" key="1">
    <source>
        <dbReference type="ARBA" id="ARBA00023015"/>
    </source>
</evidence>
<feature type="domain" description="SIS" evidence="6">
    <location>
        <begin position="134"/>
        <end position="275"/>
    </location>
</feature>
<dbReference type="InterPro" id="IPR035472">
    <property type="entry name" value="RpiR-like_SIS"/>
</dbReference>
<dbReference type="OrthoDB" id="3684496at2"/>
<dbReference type="SUPFAM" id="SSF53697">
    <property type="entry name" value="SIS domain"/>
    <property type="match status" value="1"/>
</dbReference>
<dbReference type="PANTHER" id="PTHR30514:SF10">
    <property type="entry name" value="MURR_RPIR FAMILY TRANSCRIPTIONAL REGULATOR"/>
    <property type="match status" value="1"/>
</dbReference>
<evidence type="ECO:0000256" key="3">
    <source>
        <dbReference type="ARBA" id="ARBA00023163"/>
    </source>
</evidence>
<dbReference type="Pfam" id="PF01380">
    <property type="entry name" value="SIS"/>
    <property type="match status" value="1"/>
</dbReference>
<sequence length="303" mass="33021">MMGMIGGEDMSLIDNLNQLTGTTAAEQRIAEYIQQNLTTIPTTTTEQMAAETYTSHSAIVRFAQKLGYSGFGELKAAAASLAEQQAPDFATTDAGLPFRATDPLAAIADSIANYTSRSVADARKRLDLDGIQQAAQVLLNKRRIFIFAQGDAQLQARSFQRELVKLNRFAVPALDYADAARVATNLDMHDVAVLFMDTAQAGEFTRVLRYLHDRQITTILLANHPQEAVSSLADVTINTDRSTREQPQGGTFATQAVVAYTLDTLFAAMYAYEFTENLFADTPTTDVSTPKMPPANDLFGDGE</sequence>
<dbReference type="InterPro" id="IPR046348">
    <property type="entry name" value="SIS_dom_sf"/>
</dbReference>
<keyword evidence="1" id="KW-0805">Transcription regulation</keyword>
<proteinExistence type="predicted"/>
<dbReference type="GO" id="GO:0003677">
    <property type="term" value="F:DNA binding"/>
    <property type="evidence" value="ECO:0007669"/>
    <property type="project" value="UniProtKB-KW"/>
</dbReference>
<dbReference type="GO" id="GO:0003700">
    <property type="term" value="F:DNA-binding transcription factor activity"/>
    <property type="evidence" value="ECO:0007669"/>
    <property type="project" value="InterPro"/>
</dbReference>
<feature type="region of interest" description="Disordered" evidence="4">
    <location>
        <begin position="283"/>
        <end position="303"/>
    </location>
</feature>
<dbReference type="PANTHER" id="PTHR30514">
    <property type="entry name" value="GLUCOKINASE"/>
    <property type="match status" value="1"/>
</dbReference>
<comment type="caution">
    <text evidence="7">The sequence shown here is derived from an EMBL/GenBank/DDBJ whole genome shotgun (WGS) entry which is preliminary data.</text>
</comment>
<dbReference type="InterPro" id="IPR047640">
    <property type="entry name" value="RpiR-like"/>
</dbReference>
<dbReference type="EMBL" id="AZFJ01000022">
    <property type="protein sequence ID" value="KRL87505.1"/>
    <property type="molecule type" value="Genomic_DNA"/>
</dbReference>
<dbReference type="AlphaFoldDB" id="A0A0R1U2F3"/>
<evidence type="ECO:0000256" key="4">
    <source>
        <dbReference type="SAM" id="MobiDB-lite"/>
    </source>
</evidence>
<evidence type="ECO:0000259" key="5">
    <source>
        <dbReference type="PROSITE" id="PS51071"/>
    </source>
</evidence>
<organism evidence="7 8">
    <name type="scientific">Lacticaseibacillus pantheris DSM 15945 = JCM 12539 = NBRC 106106</name>
    <dbReference type="NCBI Taxonomy" id="1423783"/>
    <lineage>
        <taxon>Bacteria</taxon>
        <taxon>Bacillati</taxon>
        <taxon>Bacillota</taxon>
        <taxon>Bacilli</taxon>
        <taxon>Lactobacillales</taxon>
        <taxon>Lactobacillaceae</taxon>
        <taxon>Lacticaseibacillus</taxon>
    </lineage>
</organism>
<keyword evidence="8" id="KW-1185">Reference proteome</keyword>